<dbReference type="Proteomes" id="UP001055811">
    <property type="component" value="Linkage Group LG04"/>
</dbReference>
<reference evidence="2" key="1">
    <citation type="journal article" date="2022" name="Mol. Ecol. Resour.">
        <title>The genomes of chicory, endive, great burdock and yacon provide insights into Asteraceae palaeo-polyploidization history and plant inulin production.</title>
        <authorList>
            <person name="Fan W."/>
            <person name="Wang S."/>
            <person name="Wang H."/>
            <person name="Wang A."/>
            <person name="Jiang F."/>
            <person name="Liu H."/>
            <person name="Zhao H."/>
            <person name="Xu D."/>
            <person name="Zhang Y."/>
        </authorList>
    </citation>
    <scope>NUCLEOTIDE SEQUENCE [LARGE SCALE GENOMIC DNA]</scope>
    <source>
        <strain evidence="2">cv. Punajuju</strain>
    </source>
</reference>
<proteinExistence type="predicted"/>
<sequence>MDETGPYLPHSKEKDLMTPNDDEIGYREILGPEKPRNLRAKWSSDEESFERREKRAKRDRRSKEKSKDKKKKREKKRSKHHKDSNLLVSYRFQKVVKFQAHENF</sequence>
<name>A0ACB9E2P6_CICIN</name>
<accession>A0ACB9E2P6</accession>
<dbReference type="EMBL" id="CM042012">
    <property type="protein sequence ID" value="KAI3752991.1"/>
    <property type="molecule type" value="Genomic_DNA"/>
</dbReference>
<reference evidence="1 2" key="2">
    <citation type="journal article" date="2022" name="Mol. Ecol. Resour.">
        <title>The genomes of chicory, endive, great burdock and yacon provide insights into Asteraceae paleo-polyploidization history and plant inulin production.</title>
        <authorList>
            <person name="Fan W."/>
            <person name="Wang S."/>
            <person name="Wang H."/>
            <person name="Wang A."/>
            <person name="Jiang F."/>
            <person name="Liu H."/>
            <person name="Zhao H."/>
            <person name="Xu D."/>
            <person name="Zhang Y."/>
        </authorList>
    </citation>
    <scope>NUCLEOTIDE SEQUENCE [LARGE SCALE GENOMIC DNA]</scope>
    <source>
        <strain evidence="2">cv. Punajuju</strain>
        <tissue evidence="1">Leaves</tissue>
    </source>
</reference>
<organism evidence="1 2">
    <name type="scientific">Cichorium intybus</name>
    <name type="common">Chicory</name>
    <dbReference type="NCBI Taxonomy" id="13427"/>
    <lineage>
        <taxon>Eukaryota</taxon>
        <taxon>Viridiplantae</taxon>
        <taxon>Streptophyta</taxon>
        <taxon>Embryophyta</taxon>
        <taxon>Tracheophyta</taxon>
        <taxon>Spermatophyta</taxon>
        <taxon>Magnoliopsida</taxon>
        <taxon>eudicotyledons</taxon>
        <taxon>Gunneridae</taxon>
        <taxon>Pentapetalae</taxon>
        <taxon>asterids</taxon>
        <taxon>campanulids</taxon>
        <taxon>Asterales</taxon>
        <taxon>Asteraceae</taxon>
        <taxon>Cichorioideae</taxon>
        <taxon>Cichorieae</taxon>
        <taxon>Cichoriinae</taxon>
        <taxon>Cichorium</taxon>
    </lineage>
</organism>
<keyword evidence="2" id="KW-1185">Reference proteome</keyword>
<evidence type="ECO:0000313" key="1">
    <source>
        <dbReference type="EMBL" id="KAI3752991.1"/>
    </source>
</evidence>
<evidence type="ECO:0000313" key="2">
    <source>
        <dbReference type="Proteomes" id="UP001055811"/>
    </source>
</evidence>
<protein>
    <submittedName>
        <fullName evidence="1">Uncharacterized protein</fullName>
    </submittedName>
</protein>
<gene>
    <name evidence="1" type="ORF">L2E82_25034</name>
</gene>
<comment type="caution">
    <text evidence="1">The sequence shown here is derived from an EMBL/GenBank/DDBJ whole genome shotgun (WGS) entry which is preliminary data.</text>
</comment>